<dbReference type="AlphaFoldDB" id="A0AA38X426"/>
<evidence type="ECO:0000313" key="4">
    <source>
        <dbReference type="EMBL" id="KAJ9606298.1"/>
    </source>
</evidence>
<dbReference type="GO" id="GO:0005886">
    <property type="term" value="C:plasma membrane"/>
    <property type="evidence" value="ECO:0007669"/>
    <property type="project" value="TreeGrafter"/>
</dbReference>
<keyword evidence="2" id="KW-0472">Membrane</keyword>
<reference evidence="4" key="1">
    <citation type="submission" date="2022-10" db="EMBL/GenBank/DDBJ databases">
        <title>Culturing micro-colonial fungi from biological soil crusts in the Mojave desert and describing Neophaeococcomyces mojavensis, and introducing the new genera and species Taxawa tesnikishii.</title>
        <authorList>
            <person name="Kurbessoian T."/>
            <person name="Stajich J.E."/>
        </authorList>
    </citation>
    <scope>NUCLEOTIDE SEQUENCE</scope>
    <source>
        <strain evidence="4">TK_41</strain>
    </source>
</reference>
<dbReference type="SUPFAM" id="SSF51735">
    <property type="entry name" value="NAD(P)-binding Rossmann-fold domains"/>
    <property type="match status" value="1"/>
</dbReference>
<dbReference type="GO" id="GO:0005739">
    <property type="term" value="C:mitochondrion"/>
    <property type="evidence" value="ECO:0007669"/>
    <property type="project" value="TreeGrafter"/>
</dbReference>
<accession>A0AA38X426</accession>
<dbReference type="PANTHER" id="PTHR12286:SF5">
    <property type="entry name" value="SACCHAROPINE DEHYDROGENASE-LIKE OXIDOREDUCTASE"/>
    <property type="match status" value="1"/>
</dbReference>
<feature type="domain" description="Saccharopine dehydrogenase NADP binding" evidence="3">
    <location>
        <begin position="17"/>
        <end position="143"/>
    </location>
</feature>
<dbReference type="EMBL" id="JAPDRK010000014">
    <property type="protein sequence ID" value="KAJ9606298.1"/>
    <property type="molecule type" value="Genomic_DNA"/>
</dbReference>
<keyword evidence="2" id="KW-0812">Transmembrane</keyword>
<gene>
    <name evidence="4" type="ORF">H2200_009259</name>
</gene>
<keyword evidence="2" id="KW-1133">Transmembrane helix</keyword>
<evidence type="ECO:0000256" key="2">
    <source>
        <dbReference type="SAM" id="Phobius"/>
    </source>
</evidence>
<dbReference type="InterPro" id="IPR051276">
    <property type="entry name" value="Saccharopine_DH-like_oxidrdct"/>
</dbReference>
<dbReference type="Pfam" id="PF03435">
    <property type="entry name" value="Sacchrp_dh_NADP"/>
    <property type="match status" value="1"/>
</dbReference>
<proteinExistence type="inferred from homology"/>
<dbReference type="PANTHER" id="PTHR12286">
    <property type="entry name" value="SACCHAROPINE DEHYDROGENASE-LIKE OXIDOREDUCTASE"/>
    <property type="match status" value="1"/>
</dbReference>
<name>A0AA38X426_9EURO</name>
<dbReference type="InterPro" id="IPR036291">
    <property type="entry name" value="NAD(P)-bd_dom_sf"/>
</dbReference>
<dbReference type="Proteomes" id="UP001172673">
    <property type="component" value="Unassembled WGS sequence"/>
</dbReference>
<dbReference type="GO" id="GO:0005811">
    <property type="term" value="C:lipid droplet"/>
    <property type="evidence" value="ECO:0007669"/>
    <property type="project" value="TreeGrafter"/>
</dbReference>
<protein>
    <recommendedName>
        <fullName evidence="3">Saccharopine dehydrogenase NADP binding domain-containing protein</fullName>
    </recommendedName>
</protein>
<evidence type="ECO:0000259" key="3">
    <source>
        <dbReference type="Pfam" id="PF03435"/>
    </source>
</evidence>
<feature type="transmembrane region" description="Helical" evidence="2">
    <location>
        <begin position="290"/>
        <end position="314"/>
    </location>
</feature>
<dbReference type="GO" id="GO:0009247">
    <property type="term" value="P:glycolipid biosynthetic process"/>
    <property type="evidence" value="ECO:0007669"/>
    <property type="project" value="TreeGrafter"/>
</dbReference>
<sequence length="426" mass="46995">MEKSKPRFKKHGRRYDIVVFGATGYSGSLTAEHIATNLPSDLKWAVAGRSVEKLSRVVARCKELAPDCSGPEIEVCQLNHKEITALAKRTFCFIAIVGPYSLYGEHAFKACAENGTHYLDCTPEVPWTLSMIQKYEASAKASGACMFPQCAMEFAPSDLLTWAVAAEARSKFSSPIGDVVLELHQLRSIPSGGTVHTLLNLFDQYSLKTLNQSVKPYALSPIPNSILAPKKTFWSSLTGLTHVPGLGTLTTSVTGKANEAIVFRTWGLMQQEPGLKNEFYGSKFTYREYMYAHGVILGMMTHYSVLTCFLLILLPPFRSLLKKLFKQGEGPNTEKAKNEVIELRAVANPDAEANFNKNRQVFGKLSYHGSMYYLTAALLAQGARTLLEDDSARLTGESTHLPVSGKSISTAFRRLGSKFDTEIQNL</sequence>
<dbReference type="InterPro" id="IPR005097">
    <property type="entry name" value="Sacchrp_dh_NADP-bd"/>
</dbReference>
<evidence type="ECO:0000313" key="5">
    <source>
        <dbReference type="Proteomes" id="UP001172673"/>
    </source>
</evidence>
<organism evidence="4 5">
    <name type="scientific">Cladophialophora chaetospira</name>
    <dbReference type="NCBI Taxonomy" id="386627"/>
    <lineage>
        <taxon>Eukaryota</taxon>
        <taxon>Fungi</taxon>
        <taxon>Dikarya</taxon>
        <taxon>Ascomycota</taxon>
        <taxon>Pezizomycotina</taxon>
        <taxon>Eurotiomycetes</taxon>
        <taxon>Chaetothyriomycetidae</taxon>
        <taxon>Chaetothyriales</taxon>
        <taxon>Herpotrichiellaceae</taxon>
        <taxon>Cladophialophora</taxon>
    </lineage>
</organism>
<comment type="caution">
    <text evidence="4">The sequence shown here is derived from an EMBL/GenBank/DDBJ whole genome shotgun (WGS) entry which is preliminary data.</text>
</comment>
<evidence type="ECO:0000256" key="1">
    <source>
        <dbReference type="ARBA" id="ARBA00038048"/>
    </source>
</evidence>
<comment type="similarity">
    <text evidence="1">Belongs to the saccharopine dehydrogenase family.</text>
</comment>
<dbReference type="Gene3D" id="3.40.50.720">
    <property type="entry name" value="NAD(P)-binding Rossmann-like Domain"/>
    <property type="match status" value="1"/>
</dbReference>
<keyword evidence="5" id="KW-1185">Reference proteome</keyword>